<accession>A0A2S7MVW1</accession>
<evidence type="ECO:0000313" key="2">
    <source>
        <dbReference type="EMBL" id="PQD93890.1"/>
    </source>
</evidence>
<evidence type="ECO:0000256" key="1">
    <source>
        <dbReference type="SAM" id="Phobius"/>
    </source>
</evidence>
<evidence type="ECO:0000313" key="3">
    <source>
        <dbReference type="Proteomes" id="UP000239663"/>
    </source>
</evidence>
<keyword evidence="1" id="KW-0472">Membrane</keyword>
<reference evidence="2 3" key="1">
    <citation type="submission" date="2017-12" db="EMBL/GenBank/DDBJ databases">
        <title>Taxonomic description and draft genome of Pradoshia cofamensis Gen. nov., sp. nov., a thermotolerant bacillale isolated from anterior gut of earthworm Eisenia fetida.</title>
        <authorList>
            <person name="Saha T."/>
            <person name="Chakraborty R."/>
        </authorList>
    </citation>
    <scope>NUCLEOTIDE SEQUENCE [LARGE SCALE GENOMIC DNA]</scope>
    <source>
        <strain evidence="2 3">EAG3</strain>
    </source>
</reference>
<keyword evidence="3" id="KW-1185">Reference proteome</keyword>
<dbReference type="RefSeq" id="WP_104850724.1">
    <property type="nucleotide sequence ID" value="NZ_PKOZ01000018.1"/>
</dbReference>
<feature type="transmembrane region" description="Helical" evidence="1">
    <location>
        <begin position="82"/>
        <end position="101"/>
    </location>
</feature>
<comment type="caution">
    <text evidence="2">The sequence shown here is derived from an EMBL/GenBank/DDBJ whole genome shotgun (WGS) entry which is preliminary data.</text>
</comment>
<keyword evidence="1" id="KW-0812">Transmembrane</keyword>
<proteinExistence type="predicted"/>
<feature type="transmembrane region" description="Helical" evidence="1">
    <location>
        <begin position="113"/>
        <end position="133"/>
    </location>
</feature>
<protein>
    <recommendedName>
        <fullName evidence="4">DUF4181 domain-containing protein</fullName>
    </recommendedName>
</protein>
<feature type="transmembrane region" description="Helical" evidence="1">
    <location>
        <begin position="17"/>
        <end position="39"/>
    </location>
</feature>
<dbReference type="Proteomes" id="UP000239663">
    <property type="component" value="Unassembled WGS sequence"/>
</dbReference>
<evidence type="ECO:0008006" key="4">
    <source>
        <dbReference type="Google" id="ProtNLM"/>
    </source>
</evidence>
<keyword evidence="1" id="KW-1133">Transmembrane helix</keyword>
<sequence length="134" mass="15620">MVIVFEAVTNKDKWRGLILRLLTVLIILLLVVFSVEKMTDKFWGVKRKSISETPGKRIDRWGRAIIIFIFVVSSITKGSSVILEWQFVLFFMALMGFQVILEWKYLKKSKQYISSLISSMIICPIILLVIHFYS</sequence>
<dbReference type="InterPro" id="IPR025441">
    <property type="entry name" value="DUF4181"/>
</dbReference>
<organism evidence="2 3">
    <name type="scientific">Pradoshia eiseniae</name>
    <dbReference type="NCBI Taxonomy" id="2064768"/>
    <lineage>
        <taxon>Bacteria</taxon>
        <taxon>Bacillati</taxon>
        <taxon>Bacillota</taxon>
        <taxon>Bacilli</taxon>
        <taxon>Bacillales</taxon>
        <taxon>Bacillaceae</taxon>
        <taxon>Pradoshia</taxon>
    </lineage>
</organism>
<gene>
    <name evidence="2" type="ORF">CYL18_17175</name>
</gene>
<name>A0A2S7MVW1_9BACI</name>
<dbReference type="AlphaFoldDB" id="A0A2S7MVW1"/>
<dbReference type="EMBL" id="PKOZ01000018">
    <property type="protein sequence ID" value="PQD93890.1"/>
    <property type="molecule type" value="Genomic_DNA"/>
</dbReference>
<dbReference type="Pfam" id="PF13789">
    <property type="entry name" value="DUF4181"/>
    <property type="match status" value="1"/>
</dbReference>